<dbReference type="SUPFAM" id="SSF56281">
    <property type="entry name" value="Metallo-hydrolase/oxidoreductase"/>
    <property type="match status" value="1"/>
</dbReference>
<dbReference type="AlphaFoldDB" id="A0A1H0Y462"/>
<evidence type="ECO:0000256" key="4">
    <source>
        <dbReference type="ARBA" id="ARBA00022833"/>
    </source>
</evidence>
<dbReference type="EMBL" id="FNKO01000001">
    <property type="protein sequence ID" value="SDQ09903.1"/>
    <property type="molecule type" value="Genomic_DNA"/>
</dbReference>
<evidence type="ECO:0000259" key="6">
    <source>
        <dbReference type="SMART" id="SM00849"/>
    </source>
</evidence>
<feature type="region of interest" description="Disordered" evidence="5">
    <location>
        <begin position="224"/>
        <end position="253"/>
    </location>
</feature>
<dbReference type="CDD" id="cd06262">
    <property type="entry name" value="metallo-hydrolase-like_MBL-fold"/>
    <property type="match status" value="1"/>
</dbReference>
<dbReference type="Gene3D" id="3.60.15.10">
    <property type="entry name" value="Ribonuclease Z/Hydroxyacylglutathione hydrolase-like"/>
    <property type="match status" value="1"/>
</dbReference>
<dbReference type="InterPro" id="IPR051453">
    <property type="entry name" value="MBL_Glyoxalase_II"/>
</dbReference>
<reference evidence="8" key="1">
    <citation type="submission" date="2016-10" db="EMBL/GenBank/DDBJ databases">
        <authorList>
            <person name="Varghese N."/>
            <person name="Submissions S."/>
        </authorList>
    </citation>
    <scope>NUCLEOTIDE SEQUENCE [LARGE SCALE GENOMIC DNA]</scope>
    <source>
        <strain evidence="8">DSM 45459</strain>
    </source>
</reference>
<dbReference type="PANTHER" id="PTHR46233:SF3">
    <property type="entry name" value="HYDROXYACYLGLUTATHIONE HYDROLASE GLOC"/>
    <property type="match status" value="1"/>
</dbReference>
<comment type="cofactor">
    <cofactor evidence="1">
        <name>Zn(2+)</name>
        <dbReference type="ChEBI" id="CHEBI:29105"/>
    </cofactor>
</comment>
<dbReference type="GO" id="GO:0016787">
    <property type="term" value="F:hydrolase activity"/>
    <property type="evidence" value="ECO:0007669"/>
    <property type="project" value="UniProtKB-KW"/>
</dbReference>
<evidence type="ECO:0000256" key="1">
    <source>
        <dbReference type="ARBA" id="ARBA00001947"/>
    </source>
</evidence>
<keyword evidence="2" id="KW-0479">Metal-binding</keyword>
<dbReference type="Pfam" id="PF00753">
    <property type="entry name" value="Lactamase_B"/>
    <property type="match status" value="1"/>
</dbReference>
<sequence length="253" mass="26353">MSDPGARRAVRTPVVRSYPKAKGKHSVLVVGFPVGQLQANCYVLAPHEGGPCVVVDPGQDAVDAVNGQLDKHGLTPEGVLLTHGHFDHVFSAGELCRAHGIPAWVHPADEYMIGDPGAALGPEGRQLFDGVSVTVPEDLRALSGDTTLEVAGIRFAVHHAPGHTGGSMLFEAVTEEGGRLLLTGDTLFAGAIGRTDLPGGDHERILGTLSSEVLPLEDETAVLPGHGPTSTVGRERAGNPFLQDLRAPDDAAS</sequence>
<dbReference type="PANTHER" id="PTHR46233">
    <property type="entry name" value="HYDROXYACYLGLUTATHIONE HYDROLASE GLOC"/>
    <property type="match status" value="1"/>
</dbReference>
<dbReference type="Proteomes" id="UP000199301">
    <property type="component" value="Unassembled WGS sequence"/>
</dbReference>
<name>A0A1H0Y462_9ACTN</name>
<accession>A0A1H0Y462</accession>
<keyword evidence="8" id="KW-1185">Reference proteome</keyword>
<dbReference type="InterPro" id="IPR036866">
    <property type="entry name" value="RibonucZ/Hydroxyglut_hydro"/>
</dbReference>
<evidence type="ECO:0000313" key="7">
    <source>
        <dbReference type="EMBL" id="SDQ09903.1"/>
    </source>
</evidence>
<dbReference type="SMART" id="SM00849">
    <property type="entry name" value="Lactamase_B"/>
    <property type="match status" value="1"/>
</dbReference>
<dbReference type="STRING" id="995062.SAMN04489718_0210"/>
<dbReference type="GO" id="GO:0046872">
    <property type="term" value="F:metal ion binding"/>
    <property type="evidence" value="ECO:0007669"/>
    <property type="project" value="UniProtKB-KW"/>
</dbReference>
<keyword evidence="4" id="KW-0862">Zinc</keyword>
<feature type="domain" description="Metallo-beta-lactamase" evidence="6">
    <location>
        <begin position="38"/>
        <end position="226"/>
    </location>
</feature>
<evidence type="ECO:0000256" key="3">
    <source>
        <dbReference type="ARBA" id="ARBA00022801"/>
    </source>
</evidence>
<proteinExistence type="predicted"/>
<dbReference type="InterPro" id="IPR001279">
    <property type="entry name" value="Metallo-B-lactamas"/>
</dbReference>
<gene>
    <name evidence="7" type="ORF">SAMN04489718_0210</name>
</gene>
<keyword evidence="3" id="KW-0378">Hydrolase</keyword>
<evidence type="ECO:0000313" key="8">
    <source>
        <dbReference type="Proteomes" id="UP000199301"/>
    </source>
</evidence>
<organism evidence="7 8">
    <name type="scientific">Actinopolyspora saharensis</name>
    <dbReference type="NCBI Taxonomy" id="995062"/>
    <lineage>
        <taxon>Bacteria</taxon>
        <taxon>Bacillati</taxon>
        <taxon>Actinomycetota</taxon>
        <taxon>Actinomycetes</taxon>
        <taxon>Actinopolysporales</taxon>
        <taxon>Actinopolysporaceae</taxon>
        <taxon>Actinopolyspora</taxon>
    </lineage>
</organism>
<evidence type="ECO:0000256" key="2">
    <source>
        <dbReference type="ARBA" id="ARBA00022723"/>
    </source>
</evidence>
<protein>
    <submittedName>
        <fullName evidence="7">Glyoxylase, beta-lactamase superfamily II</fullName>
    </submittedName>
</protein>
<evidence type="ECO:0000256" key="5">
    <source>
        <dbReference type="SAM" id="MobiDB-lite"/>
    </source>
</evidence>